<keyword evidence="1" id="KW-0611">Plant defense</keyword>
<organism evidence="3 4">
    <name type="scientific">Stylosanthes scabra</name>
    <dbReference type="NCBI Taxonomy" id="79078"/>
    <lineage>
        <taxon>Eukaryota</taxon>
        <taxon>Viridiplantae</taxon>
        <taxon>Streptophyta</taxon>
        <taxon>Embryophyta</taxon>
        <taxon>Tracheophyta</taxon>
        <taxon>Spermatophyta</taxon>
        <taxon>Magnoliopsida</taxon>
        <taxon>eudicotyledons</taxon>
        <taxon>Gunneridae</taxon>
        <taxon>Pentapetalae</taxon>
        <taxon>rosids</taxon>
        <taxon>fabids</taxon>
        <taxon>Fabales</taxon>
        <taxon>Fabaceae</taxon>
        <taxon>Papilionoideae</taxon>
        <taxon>50 kb inversion clade</taxon>
        <taxon>dalbergioids sensu lato</taxon>
        <taxon>Dalbergieae</taxon>
        <taxon>Pterocarpus clade</taxon>
        <taxon>Stylosanthes</taxon>
    </lineage>
</organism>
<evidence type="ECO:0000259" key="2">
    <source>
        <dbReference type="Pfam" id="PF00931"/>
    </source>
</evidence>
<sequence length="347" mass="40005">MDDLVGEWLLSMNMYGGFGCEYNLYVHTCIHIEMVANVAYIKAKGSYSKMNQLHNLLLANTDFVEVNIWWEILPLSLLRHSVASPLKFPNKNNSVAEWLRQLTEAFDDAGDILDEIEYEARRNEVVRMYGSISMKVCRFFSYTSNPLVFCIRMAHKIRDMKQKIDQKANEGRTLGIVEQHVNTPTLERNLPWRETSSSLSLRVYGRNEEKEKIIQLLIGQQSEPNNVDVISIVGIGGLWKTTLAQMVYDDARVKQHFNMLMWVCESDNFDVKRLLQRIVHAASKTENVVDANSSLEHMVSLLDEKLCGKKFLLVLDDVWNENHNKWDELRNYLLKAGVTENQKGAKS</sequence>
<comment type="caution">
    <text evidence="3">The sequence shown here is derived from an EMBL/GenBank/DDBJ whole genome shotgun (WGS) entry which is preliminary data.</text>
</comment>
<gene>
    <name evidence="3" type="ORF">PIB30_094434</name>
</gene>
<dbReference type="Proteomes" id="UP001341840">
    <property type="component" value="Unassembled WGS sequence"/>
</dbReference>
<dbReference type="InterPro" id="IPR002182">
    <property type="entry name" value="NB-ARC"/>
</dbReference>
<accession>A0ABU6TW03</accession>
<dbReference type="InterPro" id="IPR027417">
    <property type="entry name" value="P-loop_NTPase"/>
</dbReference>
<dbReference type="PRINTS" id="PR00364">
    <property type="entry name" value="DISEASERSIST"/>
</dbReference>
<protein>
    <recommendedName>
        <fullName evidence="2">NB-ARC domain-containing protein</fullName>
    </recommendedName>
</protein>
<dbReference type="Pfam" id="PF00931">
    <property type="entry name" value="NB-ARC"/>
    <property type="match status" value="1"/>
</dbReference>
<dbReference type="PANTHER" id="PTHR36766:SF61">
    <property type="entry name" value="NB-ARC DOMAIN DISEASE RESISTANCE PROTEIN"/>
    <property type="match status" value="1"/>
</dbReference>
<dbReference type="SUPFAM" id="SSF52540">
    <property type="entry name" value="P-loop containing nucleoside triphosphate hydrolases"/>
    <property type="match status" value="1"/>
</dbReference>
<evidence type="ECO:0000313" key="3">
    <source>
        <dbReference type="EMBL" id="MED6152689.1"/>
    </source>
</evidence>
<name>A0ABU6TW03_9FABA</name>
<evidence type="ECO:0000256" key="1">
    <source>
        <dbReference type="ARBA" id="ARBA00022821"/>
    </source>
</evidence>
<evidence type="ECO:0000313" key="4">
    <source>
        <dbReference type="Proteomes" id="UP001341840"/>
    </source>
</evidence>
<dbReference type="EMBL" id="JASCZI010092707">
    <property type="protein sequence ID" value="MED6152689.1"/>
    <property type="molecule type" value="Genomic_DNA"/>
</dbReference>
<dbReference type="Gene3D" id="3.40.50.300">
    <property type="entry name" value="P-loop containing nucleotide triphosphate hydrolases"/>
    <property type="match status" value="1"/>
</dbReference>
<reference evidence="3 4" key="1">
    <citation type="journal article" date="2023" name="Plants (Basel)">
        <title>Bridging the Gap: Combining Genomics and Transcriptomics Approaches to Understand Stylosanthes scabra, an Orphan Legume from the Brazilian Caatinga.</title>
        <authorList>
            <person name="Ferreira-Neto J.R.C."/>
            <person name="da Silva M.D."/>
            <person name="Binneck E."/>
            <person name="de Melo N.F."/>
            <person name="da Silva R.H."/>
            <person name="de Melo A.L.T.M."/>
            <person name="Pandolfi V."/>
            <person name="Bustamante F.O."/>
            <person name="Brasileiro-Vidal A.C."/>
            <person name="Benko-Iseppon A.M."/>
        </authorList>
    </citation>
    <scope>NUCLEOTIDE SEQUENCE [LARGE SCALE GENOMIC DNA]</scope>
    <source>
        <tissue evidence="3">Leaves</tissue>
    </source>
</reference>
<keyword evidence="4" id="KW-1185">Reference proteome</keyword>
<dbReference type="PANTHER" id="PTHR36766">
    <property type="entry name" value="PLANT BROAD-SPECTRUM MILDEW RESISTANCE PROTEIN RPW8"/>
    <property type="match status" value="1"/>
</dbReference>
<feature type="domain" description="NB-ARC" evidence="2">
    <location>
        <begin position="209"/>
        <end position="330"/>
    </location>
</feature>
<proteinExistence type="predicted"/>